<dbReference type="InterPro" id="IPR027417">
    <property type="entry name" value="P-loop_NTPase"/>
</dbReference>
<gene>
    <name evidence="2" type="ORF">CLV39_1246</name>
</gene>
<evidence type="ECO:0000313" key="2">
    <source>
        <dbReference type="EMBL" id="RMA93190.1"/>
    </source>
</evidence>
<dbReference type="InterPro" id="IPR025202">
    <property type="entry name" value="PLD-like_dom"/>
</dbReference>
<accession>A0A3M0B706</accession>
<dbReference type="SUPFAM" id="SSF56024">
    <property type="entry name" value="Phospholipase D/nuclease"/>
    <property type="match status" value="1"/>
</dbReference>
<dbReference type="RefSeq" id="WP_121923362.1">
    <property type="nucleotide sequence ID" value="NZ_REFO01000013.1"/>
</dbReference>
<dbReference type="GO" id="GO:0003824">
    <property type="term" value="F:catalytic activity"/>
    <property type="evidence" value="ECO:0007669"/>
    <property type="project" value="InterPro"/>
</dbReference>
<dbReference type="PANTHER" id="PTHR42957:SF1">
    <property type="entry name" value="HELICASE MJ1565-RELATED"/>
    <property type="match status" value="1"/>
</dbReference>
<dbReference type="CDD" id="cd09117">
    <property type="entry name" value="PLDc_Bfil_DEXD_like"/>
    <property type="match status" value="1"/>
</dbReference>
<proteinExistence type="predicted"/>
<dbReference type="GO" id="GO:0006793">
    <property type="term" value="P:phosphorus metabolic process"/>
    <property type="evidence" value="ECO:0007669"/>
    <property type="project" value="UniProtKB-ARBA"/>
</dbReference>
<dbReference type="InterPro" id="IPR003593">
    <property type="entry name" value="AAA+_ATPase"/>
</dbReference>
<protein>
    <recommendedName>
        <fullName evidence="1">PLD phosphodiesterase domain-containing protein</fullName>
    </recommendedName>
</protein>
<sequence length="642" mass="73704">MKILKKEEILPKLEKIFVETEKDLKIVSAWIKGDILKHLLNLVKEDVNIQIIIRASSYEDLKITDPEVFKIIKEKKGKIYLNPNLHSKFIISDNKKAVIGSANITNSGLLIDGNIETAVYTSEESKIKELLNIFEDIKSVSYDFSKTVAFVASLDTTREGTALILDDIQEQTYVRIPLEDGNFFLGRIFDIKSINLAFSNIKEEDNIKDSKILNIFSNNEKDWIKSAVFALSKEGVRIKLAKFEILGEYEKERNLFKTPVRPVEAGLPIEVLEVEEKELKAILLKNHSGYDMKFPTYLGKLQGTDVKAYLDMDKVISMHMAVLGTTGSGKTTFVKKILKNFDKPAKIFIFDMYGEYYEELKESKNIKNIQLPNILFPLDVNDMKDILKEAGLTLRESSKDEKKLMAFFRRNLKPELDRTALREINLKDLIYKASDQIEDRFIKILLLDIVSFWERNYGKESIEYQPLAIKMLEESLKAKESIVIYNYKNIDIAETRINIAGLIMREILKLAKDKIEDRIIVLEEAHNFAPEKGTSEIPSGRENLAYINAKKIAMEGRKLRLGLIAITQRPANISKFILSQLNTQVIFKLITKNDLDAISIFFEQSKEDIFELLPFLKPGTAYIGGLAVPFSFLFQMEEIPYW</sequence>
<reference evidence="2 3" key="1">
    <citation type="submission" date="2018-10" db="EMBL/GenBank/DDBJ databases">
        <title>Genomic Encyclopedia of Archaeal and Bacterial Type Strains, Phase II (KMG-II): from individual species to whole genera.</title>
        <authorList>
            <person name="Goeker M."/>
        </authorList>
    </citation>
    <scope>NUCLEOTIDE SEQUENCE [LARGE SCALE GENOMIC DNA]</scope>
    <source>
        <strain evidence="2 3">VM1</strain>
    </source>
</reference>
<dbReference type="SMART" id="SM00155">
    <property type="entry name" value="PLDc"/>
    <property type="match status" value="1"/>
</dbReference>
<dbReference type="Pfam" id="PF01935">
    <property type="entry name" value="DUF87"/>
    <property type="match status" value="1"/>
</dbReference>
<dbReference type="SUPFAM" id="SSF52540">
    <property type="entry name" value="P-loop containing nucleoside triphosphate hydrolases"/>
    <property type="match status" value="1"/>
</dbReference>
<feature type="domain" description="PLD phosphodiesterase" evidence="1">
    <location>
        <begin position="81"/>
        <end position="108"/>
    </location>
</feature>
<dbReference type="Pfam" id="PF13091">
    <property type="entry name" value="PLDc_2"/>
    <property type="match status" value="1"/>
</dbReference>
<evidence type="ECO:0000259" key="1">
    <source>
        <dbReference type="PROSITE" id="PS50035"/>
    </source>
</evidence>
<dbReference type="SMART" id="SM00382">
    <property type="entry name" value="AAA"/>
    <property type="match status" value="1"/>
</dbReference>
<name>A0A3M0B706_9AQUI</name>
<dbReference type="PANTHER" id="PTHR42957">
    <property type="entry name" value="HELICASE MJ1565-RELATED"/>
    <property type="match status" value="1"/>
</dbReference>
<comment type="caution">
    <text evidence="2">The sequence shown here is derived from an EMBL/GenBank/DDBJ whole genome shotgun (WGS) entry which is preliminary data.</text>
</comment>
<evidence type="ECO:0000313" key="3">
    <source>
        <dbReference type="Proteomes" id="UP000280842"/>
    </source>
</evidence>
<dbReference type="InterPro" id="IPR002789">
    <property type="entry name" value="HerA_central"/>
</dbReference>
<dbReference type="Gene3D" id="3.30.870.10">
    <property type="entry name" value="Endonuclease Chain A"/>
    <property type="match status" value="1"/>
</dbReference>
<dbReference type="OrthoDB" id="9806951at2"/>
<dbReference type="EMBL" id="REFO01000013">
    <property type="protein sequence ID" value="RMA93190.1"/>
    <property type="molecule type" value="Genomic_DNA"/>
</dbReference>
<dbReference type="Gene3D" id="3.40.50.300">
    <property type="entry name" value="P-loop containing nucleotide triphosphate hydrolases"/>
    <property type="match status" value="2"/>
</dbReference>
<organism evidence="2 3">
    <name type="scientific">Hydrogenothermus marinus</name>
    <dbReference type="NCBI Taxonomy" id="133270"/>
    <lineage>
        <taxon>Bacteria</taxon>
        <taxon>Pseudomonadati</taxon>
        <taxon>Aquificota</taxon>
        <taxon>Aquificia</taxon>
        <taxon>Aquificales</taxon>
        <taxon>Hydrogenothermaceae</taxon>
        <taxon>Hydrogenothermus</taxon>
    </lineage>
</organism>
<dbReference type="InterPro" id="IPR001736">
    <property type="entry name" value="PLipase_D/transphosphatidylase"/>
</dbReference>
<keyword evidence="3" id="KW-1185">Reference proteome</keyword>
<dbReference type="PROSITE" id="PS50035">
    <property type="entry name" value="PLD"/>
    <property type="match status" value="1"/>
</dbReference>
<dbReference type="AlphaFoldDB" id="A0A3M0B706"/>
<dbReference type="InterPro" id="IPR008571">
    <property type="entry name" value="HerA-like"/>
</dbReference>
<dbReference type="Proteomes" id="UP000280842">
    <property type="component" value="Unassembled WGS sequence"/>
</dbReference>